<keyword evidence="4" id="KW-0235">DNA replication</keyword>
<evidence type="ECO:0000256" key="7">
    <source>
        <dbReference type="ARBA" id="ARBA00022840"/>
    </source>
</evidence>
<keyword evidence="9 12" id="KW-0234">DNA repair</keyword>
<feature type="domain" description="ATP-dependent DNA ligase family profile" evidence="14">
    <location>
        <begin position="360"/>
        <end position="470"/>
    </location>
</feature>
<dbReference type="GO" id="GO:0006260">
    <property type="term" value="P:DNA replication"/>
    <property type="evidence" value="ECO:0007669"/>
    <property type="project" value="UniProtKB-KW"/>
</dbReference>
<dbReference type="Gene3D" id="2.40.50.140">
    <property type="entry name" value="Nucleic acid-binding proteins"/>
    <property type="match status" value="1"/>
</dbReference>
<dbReference type="EC" id="6.5.1.1" evidence="12"/>
<dbReference type="GO" id="GO:0003910">
    <property type="term" value="F:DNA ligase (ATP) activity"/>
    <property type="evidence" value="ECO:0007669"/>
    <property type="project" value="UniProtKB-EC"/>
</dbReference>
<dbReference type="InterPro" id="IPR012308">
    <property type="entry name" value="DNA_ligase_ATP-dep_N"/>
</dbReference>
<dbReference type="PROSITE" id="PS00697">
    <property type="entry name" value="DNA_LIGASE_A1"/>
    <property type="match status" value="1"/>
</dbReference>
<gene>
    <name evidence="15" type="ORF">HJG54_20190</name>
</gene>
<dbReference type="Pfam" id="PF04679">
    <property type="entry name" value="DNA_ligase_A_C"/>
    <property type="match status" value="1"/>
</dbReference>
<dbReference type="NCBIfam" id="TIGR00574">
    <property type="entry name" value="dnl1"/>
    <property type="match status" value="1"/>
</dbReference>
<dbReference type="PANTHER" id="PTHR45674">
    <property type="entry name" value="DNA LIGASE 1/3 FAMILY MEMBER"/>
    <property type="match status" value="1"/>
</dbReference>
<evidence type="ECO:0000256" key="6">
    <source>
        <dbReference type="ARBA" id="ARBA00022763"/>
    </source>
</evidence>
<proteinExistence type="inferred from homology"/>
<dbReference type="InterPro" id="IPR016059">
    <property type="entry name" value="DNA_ligase_ATP-dep_CS"/>
</dbReference>
<evidence type="ECO:0000256" key="2">
    <source>
        <dbReference type="ARBA" id="ARBA00022598"/>
    </source>
</evidence>
<evidence type="ECO:0000256" key="12">
    <source>
        <dbReference type="RuleBase" id="RU000617"/>
    </source>
</evidence>
<name>A0AA96WGD9_9CYAN</name>
<reference evidence="15" key="1">
    <citation type="submission" date="2020-05" db="EMBL/GenBank/DDBJ databases">
        <authorList>
            <person name="Zhu T."/>
            <person name="Keshari N."/>
            <person name="Lu X."/>
        </authorList>
    </citation>
    <scope>NUCLEOTIDE SEQUENCE</scope>
    <source>
        <strain evidence="15">NK1-12</strain>
    </source>
</reference>
<evidence type="ECO:0000259" key="14">
    <source>
        <dbReference type="PROSITE" id="PS50160"/>
    </source>
</evidence>
<evidence type="ECO:0000256" key="5">
    <source>
        <dbReference type="ARBA" id="ARBA00022741"/>
    </source>
</evidence>
<dbReference type="RefSeq" id="WP_316430972.1">
    <property type="nucleotide sequence ID" value="NZ_CP053586.1"/>
</dbReference>
<dbReference type="PROSITE" id="PS50160">
    <property type="entry name" value="DNA_LIGASE_A3"/>
    <property type="match status" value="1"/>
</dbReference>
<keyword evidence="8 12" id="KW-0233">DNA recombination</keyword>
<evidence type="ECO:0000256" key="8">
    <source>
        <dbReference type="ARBA" id="ARBA00023172"/>
    </source>
</evidence>
<dbReference type="SUPFAM" id="SSF56091">
    <property type="entry name" value="DNA ligase/mRNA capping enzyme, catalytic domain"/>
    <property type="match status" value="1"/>
</dbReference>
<dbReference type="GO" id="GO:0051301">
    <property type="term" value="P:cell division"/>
    <property type="evidence" value="ECO:0007669"/>
    <property type="project" value="UniProtKB-KW"/>
</dbReference>
<dbReference type="InterPro" id="IPR012310">
    <property type="entry name" value="DNA_ligase_ATP-dep_cent"/>
</dbReference>
<keyword evidence="7 12" id="KW-0067">ATP-binding</keyword>
<evidence type="ECO:0000256" key="4">
    <source>
        <dbReference type="ARBA" id="ARBA00022705"/>
    </source>
</evidence>
<accession>A0AA96WGD9</accession>
<dbReference type="GO" id="GO:0006310">
    <property type="term" value="P:DNA recombination"/>
    <property type="evidence" value="ECO:0007669"/>
    <property type="project" value="UniProtKB-KW"/>
</dbReference>
<evidence type="ECO:0000256" key="1">
    <source>
        <dbReference type="ARBA" id="ARBA00007572"/>
    </source>
</evidence>
<protein>
    <recommendedName>
        <fullName evidence="12">DNA ligase</fullName>
        <ecNumber evidence="12">6.5.1.1</ecNumber>
    </recommendedName>
</protein>
<dbReference type="AlphaFoldDB" id="A0AA96WGD9"/>
<dbReference type="PANTHER" id="PTHR45674:SF4">
    <property type="entry name" value="DNA LIGASE 1"/>
    <property type="match status" value="1"/>
</dbReference>
<dbReference type="GO" id="GO:0005524">
    <property type="term" value="F:ATP binding"/>
    <property type="evidence" value="ECO:0007669"/>
    <property type="project" value="UniProtKB-KW"/>
</dbReference>
<dbReference type="InterPro" id="IPR000977">
    <property type="entry name" value="DNA_ligase_ATP-dep"/>
</dbReference>
<keyword evidence="6 12" id="KW-0227">DNA damage</keyword>
<keyword evidence="2 12" id="KW-0436">Ligase</keyword>
<evidence type="ECO:0000256" key="10">
    <source>
        <dbReference type="ARBA" id="ARBA00023306"/>
    </source>
</evidence>
<organism evidence="15">
    <name type="scientific">Leptolyngbya sp. NK1-12</name>
    <dbReference type="NCBI Taxonomy" id="2547451"/>
    <lineage>
        <taxon>Bacteria</taxon>
        <taxon>Bacillati</taxon>
        <taxon>Cyanobacteriota</taxon>
        <taxon>Cyanophyceae</taxon>
        <taxon>Leptolyngbyales</taxon>
        <taxon>Leptolyngbyaceae</taxon>
        <taxon>Leptolyngbya group</taxon>
        <taxon>Leptolyngbya</taxon>
    </lineage>
</organism>
<dbReference type="GO" id="GO:0003677">
    <property type="term" value="F:DNA binding"/>
    <property type="evidence" value="ECO:0007669"/>
    <property type="project" value="InterPro"/>
</dbReference>
<keyword evidence="3" id="KW-0132">Cell division</keyword>
<keyword evidence="10" id="KW-0131">Cell cycle</keyword>
<sequence length="596" mass="66193">MPPNHNQRRAESAMVDRDTDTVGQGALIEFAAVAEWIDAATSRSAKIALLSRYFAQLQDDPLYYAVHYFAGQGFPQRERRLAPIGELTLVTALSVLSGIEPAKLNAHLKRLGDLAEVAALVLVRQSEPILTLEDVAIGLEQLAKTQGRRKLSWVIRLLEPATSLEAKYLTRLLLGDLQIGLEEAMIEAAVAQMTAQPLEQIRWVYTLLGDLGKTALLAQHNQLTQARMQLFQPLKFMLASTVQDPAQVIQQLPQGFAVETKYDGIRAQAHIAPAGKPTNWHPETVFAGIRVALFSRTAADISLSFPDLIAPLASLAPHALVTGETAGLILDGEIVPYQNDQILPVAALQPRLDPESPSADRIASVPVAFVVYDVLYKDGAVLLNHPYSERRRVLESLVLETPEVRLAAAQILFDLESLEQQFFQVRAQGQEGLMVKALNSCYRPGRRSHEWLKIKRAIITLDVVVTAAEITPETAPWFSNYAVAIRTSDGDPTLLQIGKVAVGLSQPELETLSDWIHRYTIEEFAEGMVRLVEPQIVLEITVEQLQPSQRYKSGYDLNDARIVRIRRDKSVNDIDTLDSLLYLVEQTQNWWDSSEG</sequence>
<dbReference type="Gene3D" id="3.30.470.30">
    <property type="entry name" value="DNA ligase/mRNA capping enzyme"/>
    <property type="match status" value="1"/>
</dbReference>
<comment type="similarity">
    <text evidence="1 13">Belongs to the ATP-dependent DNA ligase family.</text>
</comment>
<evidence type="ECO:0000256" key="11">
    <source>
        <dbReference type="ARBA" id="ARBA00034003"/>
    </source>
</evidence>
<evidence type="ECO:0000313" key="15">
    <source>
        <dbReference type="EMBL" id="WNZ24938.1"/>
    </source>
</evidence>
<dbReference type="Gene3D" id="1.10.3260.10">
    <property type="entry name" value="DNA ligase, ATP-dependent, N-terminal domain"/>
    <property type="match status" value="1"/>
</dbReference>
<dbReference type="GO" id="GO:0071897">
    <property type="term" value="P:DNA biosynthetic process"/>
    <property type="evidence" value="ECO:0007669"/>
    <property type="project" value="InterPro"/>
</dbReference>
<dbReference type="InterPro" id="IPR012309">
    <property type="entry name" value="DNA_ligase_ATP-dep_C"/>
</dbReference>
<dbReference type="EMBL" id="CP053586">
    <property type="protein sequence ID" value="WNZ24938.1"/>
    <property type="molecule type" value="Genomic_DNA"/>
</dbReference>
<dbReference type="InterPro" id="IPR050191">
    <property type="entry name" value="ATP-dep_DNA_ligase"/>
</dbReference>
<dbReference type="Pfam" id="PF04675">
    <property type="entry name" value="DNA_ligase_A_N"/>
    <property type="match status" value="1"/>
</dbReference>
<dbReference type="GO" id="GO:0006281">
    <property type="term" value="P:DNA repair"/>
    <property type="evidence" value="ECO:0007669"/>
    <property type="project" value="UniProtKB-KW"/>
</dbReference>
<evidence type="ECO:0000256" key="3">
    <source>
        <dbReference type="ARBA" id="ARBA00022618"/>
    </source>
</evidence>
<dbReference type="SUPFAM" id="SSF50249">
    <property type="entry name" value="Nucleic acid-binding proteins"/>
    <property type="match status" value="1"/>
</dbReference>
<comment type="catalytic activity">
    <reaction evidence="11 12">
        <text>ATP + (deoxyribonucleotide)n-3'-hydroxyl + 5'-phospho-(deoxyribonucleotide)m = (deoxyribonucleotide)n+m + AMP + diphosphate.</text>
        <dbReference type="EC" id="6.5.1.1"/>
    </reaction>
</comment>
<dbReference type="InterPro" id="IPR012340">
    <property type="entry name" value="NA-bd_OB-fold"/>
</dbReference>
<evidence type="ECO:0000256" key="9">
    <source>
        <dbReference type="ARBA" id="ARBA00023204"/>
    </source>
</evidence>
<dbReference type="InterPro" id="IPR036599">
    <property type="entry name" value="DNA_ligase_N_sf"/>
</dbReference>
<keyword evidence="5 12" id="KW-0547">Nucleotide-binding</keyword>
<dbReference type="Pfam" id="PF01068">
    <property type="entry name" value="DNA_ligase_A_M"/>
    <property type="match status" value="1"/>
</dbReference>
<evidence type="ECO:0000256" key="13">
    <source>
        <dbReference type="RuleBase" id="RU004196"/>
    </source>
</evidence>
<dbReference type="SUPFAM" id="SSF117018">
    <property type="entry name" value="ATP-dependent DNA ligase DNA-binding domain"/>
    <property type="match status" value="1"/>
</dbReference>